<dbReference type="Pfam" id="PF23247">
    <property type="entry name" value="LRR_RPS2"/>
    <property type="match status" value="1"/>
</dbReference>
<name>A0A834LBF7_RHOSS</name>
<sequence length="1671" mass="191453">MGSFSQVNWEMEMRKWMRENFPDQQAPFQDLPPPPDHQTRASSSSSSQQSLSTDNSLEPSPFLFNIPNTSYHQEPPKQPPIHEQAIQSFNQTRNFPFPTPETEDDAITKAIHAALSSPSPSHSASSPQPSVAQNFPSFSRNATGAFNRYRPGFTHSSSTPMIARVRRSSILKRAISFFRSLNSMRNQGRVQVHGGSRPTENQLYHMVRKAEFLIRKKDLFHLVLSYPITDSTKYYGDLSLQNNYFSKMNQLLRELKALESEINNGKYLDDFGGLANKGVHMKQLDRVMNEIAHNLQAAEKIVAKYDFDLIAYIPQAYFVRSHKGGEFGLTHKTSAACEAPDEMVTMAINSAIRQVSAYVKAETFQKIGISGSGGEEVARAVMDIARMRQNGSVVLRISVCGHDCDKEVRQKIAEQIHVLQQIDHIFSLSLDQLLPHNFFLLMECADGQMGLHDLRLPDHGVVVLTTQSQEAYKIMDVDVEVRMEDHLLPWDLFCENVERSLVDSSSALQQMAIQLVKECHCHLLAVIFLARALKDETDISVWEPVLQKLSSHLFPMEEGSSQVMKHVLKLIWDQKDLTTKYCIQYCTSRRWKQGRGSPVSEWVSSYLVETTEEGEDILKDLIGSFLLEKFGPHFFMRKETKVVLNEYFTSYLPSPSIRRGGLGLIKTPTVGNYTKEIELHDNKLSELPENPKCHTLRKLWLQNNCDLMEIPLLFFEDMPLLVRLDLSHTNIKSLPPSISRLVSLQEFYLRGCELLNELPPHIGALKKLEVFDLEGTEIMYLPNEIGELISLRRFKVSLCRHANYYGETKQTGIAIPTEVISLFPQLEELSVDVSPDGEWWDDEVNPDSEWWDANVKAIINALSSSNELRILKLYLPSVELLQQLRYECKKFLFLNLSDFRFIVGRCQQRNIYRLPNGVEERYYIWEEKFKKSLKYINGEGMPSGVIEALMHASVLFLDRHWTVKVLSEFGHENLAKLRSCLLVECNELQTIVDGDYECPNESIFDCLHYLSIHYMKNLESIWQGSIPKDSLSSLRSLTLHTCPKLTAIFTPVMLGNLFCLEELIVEDCPKIHSIVTQEDANVQSGCFLKCLRKIALLDLPQLVTISSPLCLAEEVDSLFVYNCPMLESLDTAETAPKYCKIVGEKEWWDSLKWHDSKWSRMTQPAFEELRTDEDFMDQFVRDIYSPMDFYSEWSSMTQPAFDELRTDEDFMDQLVRDIYSPMEFDFDKPGNLIFSPTKEIWRNDVDKRTVMIPAPQMGDTEIPPEDGFTWRKYGQKQILGSKFPRSLVDAGVLSRPLEQSLFLFNACVTLESNQELSKGKAPVSSHPIEKGISSDEASRTLNVVRLAREAPMMMRISEALIRKKEDHLLPWDIFCENVGRSLVDDSSSALKQMAIQLVKECHCHLLAVVLLARALKDVTDISVWELALQKLSSHSSAMEEGSSQVMKHVLELIWDQKDLTTKYCIQYCTSHRWKQGRGSPVSEWVSSYLVETEEEGEGILKDFIGSFLLENVGPRVFMRNETKVVLSEYFTSYLPSLSIRRGGFGLTKTPTVEKYTKDDDVNPDSDWWDANVKAILNALSSSKKKRILSLYLPSVELLQQIKFRNLIGFRFIVGRRPQRIIYRLPHAVEERFNRWEKKKFKKCLKYIKGEGMPSGITEALKHASLLFLDRH</sequence>
<dbReference type="Pfam" id="PF23598">
    <property type="entry name" value="LRR_14"/>
    <property type="match status" value="1"/>
</dbReference>
<evidence type="ECO:0000313" key="13">
    <source>
        <dbReference type="Proteomes" id="UP000626092"/>
    </source>
</evidence>
<gene>
    <name evidence="12" type="ORF">RHSIM_Rhsim11G0120500</name>
</gene>
<keyword evidence="7" id="KW-0804">Transcription</keyword>
<keyword evidence="3" id="KW-0677">Repeat</keyword>
<dbReference type="InterPro" id="IPR050905">
    <property type="entry name" value="Plant_NBS-LRR"/>
</dbReference>
<dbReference type="InterPro" id="IPR057135">
    <property type="entry name" value="At4g27190-like_LRR"/>
</dbReference>
<evidence type="ECO:0000256" key="3">
    <source>
        <dbReference type="ARBA" id="ARBA00022737"/>
    </source>
</evidence>
<dbReference type="Proteomes" id="UP000626092">
    <property type="component" value="Unassembled WGS sequence"/>
</dbReference>
<dbReference type="SMART" id="SM00774">
    <property type="entry name" value="WRKY"/>
    <property type="match status" value="1"/>
</dbReference>
<protein>
    <recommendedName>
        <fullName evidence="11">WRKY domain-containing protein</fullName>
    </recommendedName>
</protein>
<keyword evidence="5" id="KW-0805">Transcription regulation</keyword>
<dbReference type="GO" id="GO:0005524">
    <property type="term" value="F:ATP binding"/>
    <property type="evidence" value="ECO:0007669"/>
    <property type="project" value="UniProtKB-KW"/>
</dbReference>
<dbReference type="InterPro" id="IPR003591">
    <property type="entry name" value="Leu-rich_rpt_typical-subtyp"/>
</dbReference>
<dbReference type="SUPFAM" id="SSF118290">
    <property type="entry name" value="WRKY DNA-binding domain"/>
    <property type="match status" value="1"/>
</dbReference>
<dbReference type="InterPro" id="IPR032675">
    <property type="entry name" value="LRR_dom_sf"/>
</dbReference>
<evidence type="ECO:0000256" key="1">
    <source>
        <dbReference type="ARBA" id="ARBA00004123"/>
    </source>
</evidence>
<feature type="compositionally biased region" description="Low complexity" evidence="10">
    <location>
        <begin position="115"/>
        <end position="132"/>
    </location>
</feature>
<accession>A0A834LBF7</accession>
<dbReference type="GO" id="GO:0043531">
    <property type="term" value="F:ADP binding"/>
    <property type="evidence" value="ECO:0007669"/>
    <property type="project" value="InterPro"/>
</dbReference>
<dbReference type="InterPro" id="IPR055414">
    <property type="entry name" value="LRR_R13L4/SHOC2-like"/>
</dbReference>
<evidence type="ECO:0000256" key="6">
    <source>
        <dbReference type="ARBA" id="ARBA00023125"/>
    </source>
</evidence>
<feature type="region of interest" description="Disordered" evidence="10">
    <location>
        <begin position="115"/>
        <end position="137"/>
    </location>
</feature>
<dbReference type="EMBL" id="WJXA01000011">
    <property type="protein sequence ID" value="KAF7127914.1"/>
    <property type="molecule type" value="Genomic_DNA"/>
</dbReference>
<dbReference type="InterPro" id="IPR003657">
    <property type="entry name" value="WRKY_dom"/>
</dbReference>
<evidence type="ECO:0000313" key="12">
    <source>
        <dbReference type="EMBL" id="KAF7127914.1"/>
    </source>
</evidence>
<reference evidence="12" key="1">
    <citation type="submission" date="2019-11" db="EMBL/GenBank/DDBJ databases">
        <authorList>
            <person name="Liu Y."/>
            <person name="Hou J."/>
            <person name="Li T.-Q."/>
            <person name="Guan C.-H."/>
            <person name="Wu X."/>
            <person name="Wu H.-Z."/>
            <person name="Ling F."/>
            <person name="Zhang R."/>
            <person name="Shi X.-G."/>
            <person name="Ren J.-P."/>
            <person name="Chen E.-F."/>
            <person name="Sun J.-M."/>
        </authorList>
    </citation>
    <scope>NUCLEOTIDE SEQUENCE</scope>
    <source>
        <strain evidence="12">Adult_tree_wgs_1</strain>
        <tissue evidence="12">Leaves</tissue>
    </source>
</reference>
<dbReference type="GO" id="GO:0006952">
    <property type="term" value="P:defense response"/>
    <property type="evidence" value="ECO:0007669"/>
    <property type="project" value="UniProtKB-KW"/>
</dbReference>
<keyword evidence="9" id="KW-0175">Coiled coil</keyword>
<feature type="region of interest" description="Disordered" evidence="10">
    <location>
        <begin position="18"/>
        <end position="80"/>
    </location>
</feature>
<feature type="compositionally biased region" description="Low complexity" evidence="10">
    <location>
        <begin position="42"/>
        <end position="52"/>
    </location>
</feature>
<evidence type="ECO:0000256" key="4">
    <source>
        <dbReference type="ARBA" id="ARBA00022821"/>
    </source>
</evidence>
<dbReference type="GO" id="GO:0005634">
    <property type="term" value="C:nucleus"/>
    <property type="evidence" value="ECO:0007669"/>
    <property type="project" value="UniProtKB-SubCell"/>
</dbReference>
<dbReference type="Gene3D" id="3.80.10.10">
    <property type="entry name" value="Ribonuclease Inhibitor"/>
    <property type="match status" value="2"/>
</dbReference>
<feature type="domain" description="WRKY" evidence="11">
    <location>
        <begin position="1265"/>
        <end position="1295"/>
    </location>
</feature>
<dbReference type="PANTHER" id="PTHR33463:SF179">
    <property type="entry name" value="NB-ARC DOMAIN-CONTAINING PROTEIN"/>
    <property type="match status" value="1"/>
</dbReference>
<dbReference type="Pfam" id="PF03106">
    <property type="entry name" value="WRKY"/>
    <property type="match status" value="1"/>
</dbReference>
<dbReference type="SUPFAM" id="SSF52058">
    <property type="entry name" value="L domain-like"/>
    <property type="match status" value="1"/>
</dbReference>
<evidence type="ECO:0000256" key="2">
    <source>
        <dbReference type="ARBA" id="ARBA00022614"/>
    </source>
</evidence>
<keyword evidence="2" id="KW-0433">Leucine-rich repeat</keyword>
<evidence type="ECO:0000256" key="8">
    <source>
        <dbReference type="ARBA" id="ARBA00023242"/>
    </source>
</evidence>
<dbReference type="OrthoDB" id="1938824at2759"/>
<keyword evidence="6" id="KW-0238">DNA-binding</keyword>
<dbReference type="PROSITE" id="PS50811">
    <property type="entry name" value="WRKY"/>
    <property type="match status" value="1"/>
</dbReference>
<evidence type="ECO:0000256" key="10">
    <source>
        <dbReference type="SAM" id="MobiDB-lite"/>
    </source>
</evidence>
<dbReference type="PANTHER" id="PTHR33463">
    <property type="entry name" value="NB-ARC DOMAIN-CONTAINING PROTEIN-RELATED"/>
    <property type="match status" value="1"/>
</dbReference>
<organism evidence="12 13">
    <name type="scientific">Rhododendron simsii</name>
    <name type="common">Sims's rhododendron</name>
    <dbReference type="NCBI Taxonomy" id="118357"/>
    <lineage>
        <taxon>Eukaryota</taxon>
        <taxon>Viridiplantae</taxon>
        <taxon>Streptophyta</taxon>
        <taxon>Embryophyta</taxon>
        <taxon>Tracheophyta</taxon>
        <taxon>Spermatophyta</taxon>
        <taxon>Magnoliopsida</taxon>
        <taxon>eudicotyledons</taxon>
        <taxon>Gunneridae</taxon>
        <taxon>Pentapetalae</taxon>
        <taxon>asterids</taxon>
        <taxon>Ericales</taxon>
        <taxon>Ericaceae</taxon>
        <taxon>Ericoideae</taxon>
        <taxon>Rhodoreae</taxon>
        <taxon>Rhododendron</taxon>
    </lineage>
</organism>
<dbReference type="SMART" id="SM00369">
    <property type="entry name" value="LRR_TYP"/>
    <property type="match status" value="2"/>
</dbReference>
<comment type="subcellular location">
    <subcellularLocation>
        <location evidence="1">Nucleus</location>
    </subcellularLocation>
</comment>
<proteinExistence type="predicted"/>
<evidence type="ECO:0000259" key="11">
    <source>
        <dbReference type="PROSITE" id="PS50811"/>
    </source>
</evidence>
<dbReference type="SUPFAM" id="SSF52540">
    <property type="entry name" value="P-loop containing nucleoside triphosphate hydrolases"/>
    <property type="match status" value="1"/>
</dbReference>
<evidence type="ECO:0000256" key="9">
    <source>
        <dbReference type="SAM" id="Coils"/>
    </source>
</evidence>
<evidence type="ECO:0000256" key="5">
    <source>
        <dbReference type="ARBA" id="ARBA00023015"/>
    </source>
</evidence>
<comment type="caution">
    <text evidence="12">The sequence shown here is derived from an EMBL/GenBank/DDBJ whole genome shotgun (WGS) entry which is preliminary data.</text>
</comment>
<dbReference type="Gene3D" id="1.10.8.430">
    <property type="entry name" value="Helical domain of apoptotic protease-activating factors"/>
    <property type="match status" value="2"/>
</dbReference>
<keyword evidence="8" id="KW-0539">Nucleus</keyword>
<dbReference type="Gene3D" id="2.20.25.80">
    <property type="entry name" value="WRKY domain"/>
    <property type="match status" value="1"/>
</dbReference>
<dbReference type="InterPro" id="IPR042197">
    <property type="entry name" value="Apaf_helical"/>
</dbReference>
<keyword evidence="4" id="KW-0611">Plant defense</keyword>
<feature type="coiled-coil region" evidence="9">
    <location>
        <begin position="241"/>
        <end position="301"/>
    </location>
</feature>
<dbReference type="GO" id="GO:0003700">
    <property type="term" value="F:DNA-binding transcription factor activity"/>
    <property type="evidence" value="ECO:0007669"/>
    <property type="project" value="InterPro"/>
</dbReference>
<evidence type="ECO:0000256" key="7">
    <source>
        <dbReference type="ARBA" id="ARBA00023163"/>
    </source>
</evidence>
<keyword evidence="13" id="KW-1185">Reference proteome</keyword>
<dbReference type="InterPro" id="IPR036576">
    <property type="entry name" value="WRKY_dom_sf"/>
</dbReference>
<dbReference type="GO" id="GO:0043565">
    <property type="term" value="F:sequence-specific DNA binding"/>
    <property type="evidence" value="ECO:0007669"/>
    <property type="project" value="InterPro"/>
</dbReference>
<dbReference type="InterPro" id="IPR027417">
    <property type="entry name" value="P-loop_NTPase"/>
</dbReference>